<dbReference type="EMBL" id="JADEXQ010000188">
    <property type="protein sequence ID" value="MBE9033392.1"/>
    <property type="molecule type" value="Genomic_DNA"/>
</dbReference>
<gene>
    <name evidence="2" type="ORF">IQ266_27020</name>
</gene>
<comment type="caution">
    <text evidence="2">The sequence shown here is derived from an EMBL/GenBank/DDBJ whole genome shotgun (WGS) entry which is preliminary data.</text>
</comment>
<reference evidence="2" key="1">
    <citation type="submission" date="2020-10" db="EMBL/GenBank/DDBJ databases">
        <authorList>
            <person name="Castelo-Branco R."/>
            <person name="Eusebio N."/>
            <person name="Adriana R."/>
            <person name="Vieira A."/>
            <person name="Brugerolle De Fraissinette N."/>
            <person name="Rezende De Castro R."/>
            <person name="Schneider M.P."/>
            <person name="Vasconcelos V."/>
            <person name="Leao P.N."/>
        </authorList>
    </citation>
    <scope>NUCLEOTIDE SEQUENCE</scope>
    <source>
        <strain evidence="2">LEGE 11480</strain>
    </source>
</reference>
<feature type="transmembrane region" description="Helical" evidence="1">
    <location>
        <begin position="97"/>
        <end position="116"/>
    </location>
</feature>
<organism evidence="2 3">
    <name type="scientific">Romeriopsis navalis LEGE 11480</name>
    <dbReference type="NCBI Taxonomy" id="2777977"/>
    <lineage>
        <taxon>Bacteria</taxon>
        <taxon>Bacillati</taxon>
        <taxon>Cyanobacteriota</taxon>
        <taxon>Cyanophyceae</taxon>
        <taxon>Leptolyngbyales</taxon>
        <taxon>Leptolyngbyaceae</taxon>
        <taxon>Romeriopsis</taxon>
        <taxon>Romeriopsis navalis</taxon>
    </lineage>
</organism>
<keyword evidence="1" id="KW-0812">Transmembrane</keyword>
<dbReference type="Proteomes" id="UP000625316">
    <property type="component" value="Unassembled WGS sequence"/>
</dbReference>
<protein>
    <submittedName>
        <fullName evidence="2">HXXEE domain-containing protein</fullName>
    </submittedName>
</protein>
<dbReference type="RefSeq" id="WP_264328198.1">
    <property type="nucleotide sequence ID" value="NZ_JADEXQ010000188.1"/>
</dbReference>
<feature type="transmembrane region" description="Helical" evidence="1">
    <location>
        <begin position="128"/>
        <end position="146"/>
    </location>
</feature>
<proteinExistence type="predicted"/>
<name>A0A928Z6V7_9CYAN</name>
<dbReference type="AlphaFoldDB" id="A0A928Z6V7"/>
<evidence type="ECO:0000256" key="1">
    <source>
        <dbReference type="SAM" id="Phobius"/>
    </source>
</evidence>
<evidence type="ECO:0000313" key="2">
    <source>
        <dbReference type="EMBL" id="MBE9033392.1"/>
    </source>
</evidence>
<feature type="transmembrane region" description="Helical" evidence="1">
    <location>
        <begin position="45"/>
        <end position="63"/>
    </location>
</feature>
<keyword evidence="3" id="KW-1185">Reference proteome</keyword>
<dbReference type="InterPro" id="IPR025671">
    <property type="entry name" value="HXXEE"/>
</dbReference>
<accession>A0A928Z6V7</accession>
<keyword evidence="1" id="KW-0472">Membrane</keyword>
<sequence>MDLSHIAIGLLAFALILHTFEEGWLPEYHKVKPDWRSVVFNRPLLLDNLPIFIFAIILGAIGWRWPIISGILPAIGITHPLFDHVGLSWKAGHFRPGGWTAIFLLFPLSLWIYVIGYTQGRFQLYEGLISGSIGLAISIWLVWVVLQETPSSP</sequence>
<evidence type="ECO:0000313" key="3">
    <source>
        <dbReference type="Proteomes" id="UP000625316"/>
    </source>
</evidence>
<dbReference type="Pfam" id="PF13787">
    <property type="entry name" value="HXXEE"/>
    <property type="match status" value="1"/>
</dbReference>
<feature type="transmembrane region" description="Helical" evidence="1">
    <location>
        <begin position="6"/>
        <end position="25"/>
    </location>
</feature>
<keyword evidence="1" id="KW-1133">Transmembrane helix</keyword>